<dbReference type="InterPro" id="IPR009560">
    <property type="entry name" value="DUF1176"/>
</dbReference>
<name>A0ABM8D8P5_9GAMM</name>
<protein>
    <recommendedName>
        <fullName evidence="3">DUF1176 domain-containing protein</fullName>
    </recommendedName>
</protein>
<proteinExistence type="predicted"/>
<accession>A0ABM8D8P5</accession>
<dbReference type="Proteomes" id="UP001317822">
    <property type="component" value="Chromosome"/>
</dbReference>
<evidence type="ECO:0000313" key="2">
    <source>
        <dbReference type="Proteomes" id="UP001317822"/>
    </source>
</evidence>
<reference evidence="1 2" key="1">
    <citation type="journal article" date="2023" name="Int. J. Syst. Evol. Microbiol.">
        <title>Physiological and genomic analyses of cobalamin (vitamin B12)-auxotrophy of Lysobacter auxotrophicus sp. nov., a methionine-auxotrophic chitinolytic bacterium isolated from chitin-treated soil.</title>
        <authorList>
            <person name="Saito A."/>
            <person name="Dohra H."/>
            <person name="Hamada M."/>
            <person name="Moriuchi R."/>
            <person name="Kotsuchibashi Y."/>
            <person name="Mori K."/>
        </authorList>
    </citation>
    <scope>NUCLEOTIDE SEQUENCE [LARGE SCALE GENOMIC DNA]</scope>
    <source>
        <strain evidence="1 2">5-21a</strain>
    </source>
</reference>
<evidence type="ECO:0008006" key="3">
    <source>
        <dbReference type="Google" id="ProtNLM"/>
    </source>
</evidence>
<sequence>MSRIRRSYTRCLGREGHGHKATARRGRCVQAAAGRTHRTADRCRTGAALAAYTRRQGDKLLAQAATGAGTDDCDPPDPESVGDQVFALDATRALVALRCLGGAYQSSFLMLSVDRAMQSAPALVEFPGPPGIDGEAGAATALLVDPIFASGTLTSLAKGRDLGDCGELSQWRYDGQRFRLGWSARLDRCGGVLPDDWPVIWRTSNADTKALEGA</sequence>
<dbReference type="Pfam" id="PF06674">
    <property type="entry name" value="DUF1176"/>
    <property type="match status" value="1"/>
</dbReference>
<keyword evidence="2" id="KW-1185">Reference proteome</keyword>
<gene>
    <name evidence="1" type="ORF">LA521A_01180</name>
</gene>
<dbReference type="RefSeq" id="WP_281780464.1">
    <property type="nucleotide sequence ID" value="NZ_AP027041.1"/>
</dbReference>
<organism evidence="1 2">
    <name type="scientific">Lysobacter auxotrophicus</name>
    <dbReference type="NCBI Taxonomy" id="2992573"/>
    <lineage>
        <taxon>Bacteria</taxon>
        <taxon>Pseudomonadati</taxon>
        <taxon>Pseudomonadota</taxon>
        <taxon>Gammaproteobacteria</taxon>
        <taxon>Lysobacterales</taxon>
        <taxon>Lysobacteraceae</taxon>
        <taxon>Lysobacter</taxon>
    </lineage>
</organism>
<dbReference type="EMBL" id="AP027041">
    <property type="protein sequence ID" value="BDU14917.1"/>
    <property type="molecule type" value="Genomic_DNA"/>
</dbReference>
<evidence type="ECO:0000313" key="1">
    <source>
        <dbReference type="EMBL" id="BDU14917.1"/>
    </source>
</evidence>